<evidence type="ECO:0000313" key="7">
    <source>
        <dbReference type="EMBL" id="REE95036.1"/>
    </source>
</evidence>
<dbReference type="InterPro" id="IPR008256">
    <property type="entry name" value="Peptidase_S1B"/>
</dbReference>
<dbReference type="OrthoDB" id="1855925at2"/>
<dbReference type="SUPFAM" id="SSF50494">
    <property type="entry name" value="Trypsin-like serine proteases"/>
    <property type="match status" value="1"/>
</dbReference>
<evidence type="ECO:0000256" key="6">
    <source>
        <dbReference type="RuleBase" id="RU004296"/>
    </source>
</evidence>
<dbReference type="Gene3D" id="2.40.10.10">
    <property type="entry name" value="Trypsin-like serine proteases"/>
    <property type="match status" value="2"/>
</dbReference>
<protein>
    <recommendedName>
        <fullName evidence="6">Serine protease</fullName>
        <ecNumber evidence="6">3.4.21.-</ecNumber>
    </recommendedName>
</protein>
<comment type="similarity">
    <text evidence="1 6">Belongs to the peptidase S1B family.</text>
</comment>
<dbReference type="InterPro" id="IPR043504">
    <property type="entry name" value="Peptidase_S1_PA_chymotrypsin"/>
</dbReference>
<dbReference type="PANTHER" id="PTHR15462:SF8">
    <property type="entry name" value="SERINE PROTEASE"/>
    <property type="match status" value="1"/>
</dbReference>
<evidence type="ECO:0000256" key="1">
    <source>
        <dbReference type="ARBA" id="ARBA00008764"/>
    </source>
</evidence>
<dbReference type="PRINTS" id="PR00839">
    <property type="entry name" value="V8PROTEASE"/>
</dbReference>
<accession>A0A3D9SGJ7</accession>
<keyword evidence="5 6" id="KW-0720">Serine protease</keyword>
<feature type="chain" id="PRO_5039742097" description="Serine protease" evidence="6">
    <location>
        <begin position="20"/>
        <end position="325"/>
    </location>
</feature>
<keyword evidence="4 6" id="KW-0378">Hydrolase</keyword>
<evidence type="ECO:0000256" key="4">
    <source>
        <dbReference type="ARBA" id="ARBA00022801"/>
    </source>
</evidence>
<keyword evidence="8" id="KW-1185">Reference proteome</keyword>
<dbReference type="GO" id="GO:0008236">
    <property type="term" value="F:serine-type peptidase activity"/>
    <property type="evidence" value="ECO:0007669"/>
    <property type="project" value="UniProtKB-KW"/>
</dbReference>
<reference evidence="7 8" key="1">
    <citation type="submission" date="2018-08" db="EMBL/GenBank/DDBJ databases">
        <title>Sequencing the genomes of 1000 actinobacteria strains.</title>
        <authorList>
            <person name="Klenk H.-P."/>
        </authorList>
    </citation>
    <scope>NUCLEOTIDE SEQUENCE [LARGE SCALE GENOMIC DNA]</scope>
    <source>
        <strain evidence="7 8">DSM 43927</strain>
    </source>
</reference>
<keyword evidence="3 6" id="KW-0732">Signal</keyword>
<dbReference type="AlphaFoldDB" id="A0A3D9SGJ7"/>
<name>A0A3D9SGJ7_9ACTN</name>
<dbReference type="EC" id="3.4.21.-" evidence="6"/>
<dbReference type="PANTHER" id="PTHR15462">
    <property type="entry name" value="SERINE PROTEASE"/>
    <property type="match status" value="1"/>
</dbReference>
<dbReference type="EMBL" id="QTTT01000001">
    <property type="protein sequence ID" value="REE95036.1"/>
    <property type="molecule type" value="Genomic_DNA"/>
</dbReference>
<organism evidence="7 8">
    <name type="scientific">Thermomonospora umbrina</name>
    <dbReference type="NCBI Taxonomy" id="111806"/>
    <lineage>
        <taxon>Bacteria</taxon>
        <taxon>Bacillati</taxon>
        <taxon>Actinomycetota</taxon>
        <taxon>Actinomycetes</taxon>
        <taxon>Streptosporangiales</taxon>
        <taxon>Thermomonosporaceae</taxon>
        <taxon>Thermomonospora</taxon>
    </lineage>
</organism>
<evidence type="ECO:0000313" key="8">
    <source>
        <dbReference type="Proteomes" id="UP000256661"/>
    </source>
</evidence>
<sequence>MNVFKAATASGMALGLALASPGAGIPAAGASTRPASAKVAKLRHDTPMSRTKGGKVAVGESVATAGASPVSRAFRGTGRRSGSTGVSFARRFPKGVTMLDSPARGRTAMNIVGVDGRRQITRTTDYPHRAQGIVTFTAPNGVTYGCTAFLYAPNTIGTAGNCVYMHNEALNVHGWNRDFVFYPGKNGSANPYGSCGYAEQHVMAGWAVYKDADYAYAAIRLNCTIGNTTGWLALEWRSAIYSGDLAILSGYPNDKPWGTVWEATGEITYPSALLLYHGIDVSGQTGSALRIGSNSVIGIQVVSASINMATRITEQAAGNLLSWRS</sequence>
<dbReference type="InterPro" id="IPR009003">
    <property type="entry name" value="Peptidase_S1_PA"/>
</dbReference>
<evidence type="ECO:0000256" key="5">
    <source>
        <dbReference type="ARBA" id="ARBA00022825"/>
    </source>
</evidence>
<evidence type="ECO:0000256" key="2">
    <source>
        <dbReference type="ARBA" id="ARBA00022670"/>
    </source>
</evidence>
<dbReference type="GO" id="GO:0006508">
    <property type="term" value="P:proteolysis"/>
    <property type="evidence" value="ECO:0007669"/>
    <property type="project" value="UniProtKB-KW"/>
</dbReference>
<gene>
    <name evidence="7" type="ORF">DFJ69_0409</name>
</gene>
<evidence type="ECO:0000256" key="3">
    <source>
        <dbReference type="ARBA" id="ARBA00022729"/>
    </source>
</evidence>
<comment type="caution">
    <text evidence="7">The sequence shown here is derived from an EMBL/GenBank/DDBJ whole genome shotgun (WGS) entry which is preliminary data.</text>
</comment>
<keyword evidence="2 6" id="KW-0645">Protease</keyword>
<proteinExistence type="inferred from homology"/>
<dbReference type="InterPro" id="IPR050966">
    <property type="entry name" value="Glutamyl_endopeptidase"/>
</dbReference>
<dbReference type="Proteomes" id="UP000256661">
    <property type="component" value="Unassembled WGS sequence"/>
</dbReference>
<feature type="signal peptide" evidence="6">
    <location>
        <begin position="1"/>
        <end position="19"/>
    </location>
</feature>